<feature type="transmembrane region" description="Helical" evidence="1">
    <location>
        <begin position="125"/>
        <end position="147"/>
    </location>
</feature>
<dbReference type="EMBL" id="RJVP01000006">
    <property type="protein sequence ID" value="ROH85359.1"/>
    <property type="molecule type" value="Genomic_DNA"/>
</dbReference>
<reference evidence="2 3" key="1">
    <citation type="submission" date="2018-10" db="EMBL/GenBank/DDBJ databases">
        <authorList>
            <person name="Chen W.-M."/>
        </authorList>
    </citation>
    <scope>NUCLEOTIDE SEQUENCE [LARGE SCALE GENOMIC DNA]</scope>
    <source>
        <strain evidence="2 3">H-5</strain>
    </source>
</reference>
<dbReference type="AlphaFoldDB" id="A0A3N0UXS5"/>
<gene>
    <name evidence="2" type="ORF">ED236_10955</name>
</gene>
<protein>
    <recommendedName>
        <fullName evidence="4">Alpha/beta hydrolase</fullName>
    </recommendedName>
</protein>
<keyword evidence="3" id="KW-1185">Reference proteome</keyword>
<dbReference type="Proteomes" id="UP000275137">
    <property type="component" value="Unassembled WGS sequence"/>
</dbReference>
<keyword evidence="1" id="KW-1133">Transmembrane helix</keyword>
<comment type="caution">
    <text evidence="2">The sequence shown here is derived from an EMBL/GenBank/DDBJ whole genome shotgun (WGS) entry which is preliminary data.</text>
</comment>
<keyword evidence="1" id="KW-0812">Transmembrane</keyword>
<dbReference type="SUPFAM" id="SSF53474">
    <property type="entry name" value="alpha/beta-Hydrolases"/>
    <property type="match status" value="1"/>
</dbReference>
<accession>A0A3N0UXS5</accession>
<organism evidence="2 3">
    <name type="scientific">Pseudomethylobacillus aquaticus</name>
    <dbReference type="NCBI Taxonomy" id="2676064"/>
    <lineage>
        <taxon>Bacteria</taxon>
        <taxon>Pseudomonadati</taxon>
        <taxon>Pseudomonadota</taxon>
        <taxon>Betaproteobacteria</taxon>
        <taxon>Nitrosomonadales</taxon>
        <taxon>Methylophilaceae</taxon>
        <taxon>Pseudomethylobacillus</taxon>
    </lineage>
</organism>
<feature type="transmembrane region" description="Helical" evidence="1">
    <location>
        <begin position="153"/>
        <end position="170"/>
    </location>
</feature>
<feature type="transmembrane region" description="Helical" evidence="1">
    <location>
        <begin position="84"/>
        <end position="105"/>
    </location>
</feature>
<sequence length="393" mass="43687">MLFISGFDPRGPRHYHALLQSESAKAAAVTGSRYQFGARRNHSPLVSTWTVSGETAAHAEPIRTETRFDFLRWDDVARQLWPKAGWACLALNIKVVWWFAATGYLRRVAEVRRWYVLTMLQPMLAMLSVLFGLVLAGLVLAAMVIAWTDASWHWLWAGAALGCAGLTSALKQMEKYSSVLWRGQLNFVYQQQFLGKADVLEQRIDQLAESIIAAAADTDEDELLIIGHSVGTTVAISSLARALRQQPQAFAHLPQLSFATLGSMAPLLAVEPNCGWFQSEVEYLALHPKLDWVDVGAPLDRVCFSLVDPLLASGRQRPPGVAVKPVLTSPRFHTLFDEADYALLKQDLGRLHTQYLLATPKPGRYDFFAIIAGPLSLQARFQEKTQETMQGTP</sequence>
<evidence type="ECO:0008006" key="4">
    <source>
        <dbReference type="Google" id="ProtNLM"/>
    </source>
</evidence>
<keyword evidence="1" id="KW-0472">Membrane</keyword>
<name>A0A3N0UXS5_9PROT</name>
<dbReference type="InterPro" id="IPR029058">
    <property type="entry name" value="AB_hydrolase_fold"/>
</dbReference>
<evidence type="ECO:0000313" key="3">
    <source>
        <dbReference type="Proteomes" id="UP000275137"/>
    </source>
</evidence>
<evidence type="ECO:0000313" key="2">
    <source>
        <dbReference type="EMBL" id="ROH85359.1"/>
    </source>
</evidence>
<evidence type="ECO:0000256" key="1">
    <source>
        <dbReference type="SAM" id="Phobius"/>
    </source>
</evidence>
<proteinExistence type="predicted"/>